<sequence length="105" mass="11844">MKQNSKSEFIKIVRDEGSKYNPPMIQKGTVKSVNPMQIVVGELPLFENNLDMDKRLLGYTETVIIKDDTGTKSATIVHEPVLDINDVVFLYPIENGQKYIVFGVV</sequence>
<reference evidence="1 2" key="1">
    <citation type="journal article" date="2013" name="Genome Announc.">
        <title>Complete Genome Sequence of the Solvent Producer Clostridium saccharobutylicum NCP262 (DSM 13864).</title>
        <authorList>
            <person name="Poehlein A."/>
            <person name="Hartwich K."/>
            <person name="Krabben P."/>
            <person name="Ehrenreich A."/>
            <person name="Liebl W."/>
            <person name="Durre P."/>
            <person name="Gottschalk G."/>
            <person name="Daniel R."/>
        </authorList>
    </citation>
    <scope>NUCLEOTIDE SEQUENCE [LARGE SCALE GENOMIC DNA]</scope>
    <source>
        <strain evidence="1">DSM 13864</strain>
    </source>
</reference>
<accession>U5MWZ0</accession>
<protein>
    <submittedName>
        <fullName evidence="1">Uncharacterized protein</fullName>
    </submittedName>
</protein>
<keyword evidence="2" id="KW-1185">Reference proteome</keyword>
<dbReference type="PATRIC" id="fig|1345695.10.peg.1082"/>
<dbReference type="OrthoDB" id="1908948at2"/>
<organism evidence="1 2">
    <name type="scientific">Clostridium saccharobutylicum DSM 13864</name>
    <dbReference type="NCBI Taxonomy" id="1345695"/>
    <lineage>
        <taxon>Bacteria</taxon>
        <taxon>Bacillati</taxon>
        <taxon>Bacillota</taxon>
        <taxon>Clostridia</taxon>
        <taxon>Eubacteriales</taxon>
        <taxon>Clostridiaceae</taxon>
        <taxon>Clostridium</taxon>
    </lineage>
</organism>
<dbReference type="Pfam" id="PF10844">
    <property type="entry name" value="DUF2577"/>
    <property type="match status" value="1"/>
</dbReference>
<dbReference type="AlphaFoldDB" id="U5MWZ0"/>
<dbReference type="HOGENOM" id="CLU_2231930_0_0_9"/>
<dbReference type="RefSeq" id="WP_022747090.1">
    <property type="nucleotide sequence ID" value="NC_022571.1"/>
</dbReference>
<dbReference type="KEGG" id="csb:CLSA_c29800"/>
<name>U5MWZ0_CLOSA</name>
<dbReference type="Proteomes" id="UP000017118">
    <property type="component" value="Chromosome"/>
</dbReference>
<dbReference type="InterPro" id="IPR022555">
    <property type="entry name" value="DUF2577"/>
</dbReference>
<dbReference type="EMBL" id="CP006721">
    <property type="protein sequence ID" value="AGX43947.1"/>
    <property type="molecule type" value="Genomic_DNA"/>
</dbReference>
<dbReference type="GeneID" id="55475352"/>
<proteinExistence type="predicted"/>
<evidence type="ECO:0000313" key="1">
    <source>
        <dbReference type="EMBL" id="AGX43947.1"/>
    </source>
</evidence>
<evidence type="ECO:0000313" key="2">
    <source>
        <dbReference type="Proteomes" id="UP000017118"/>
    </source>
</evidence>
<gene>
    <name evidence="1" type="ORF">CLSA_c29800</name>
</gene>